<dbReference type="PROSITE" id="PS51465">
    <property type="entry name" value="KAZAL_2"/>
    <property type="match status" value="1"/>
</dbReference>
<evidence type="ECO:0000256" key="1">
    <source>
        <dbReference type="SAM" id="SignalP"/>
    </source>
</evidence>
<proteinExistence type="predicted"/>
<reference evidence="3" key="1">
    <citation type="journal article" date="2020" name="Fungal Divers.">
        <title>Resolving the Mortierellaceae phylogeny through synthesis of multi-gene phylogenetics and phylogenomics.</title>
        <authorList>
            <person name="Vandepol N."/>
            <person name="Liber J."/>
            <person name="Desiro A."/>
            <person name="Na H."/>
            <person name="Kennedy M."/>
            <person name="Barry K."/>
            <person name="Grigoriev I.V."/>
            <person name="Miller A.N."/>
            <person name="O'Donnell K."/>
            <person name="Stajich J.E."/>
            <person name="Bonito G."/>
        </authorList>
    </citation>
    <scope>NUCLEOTIDE SEQUENCE</scope>
    <source>
        <strain evidence="3">NVP60</strain>
    </source>
</reference>
<comment type="caution">
    <text evidence="3">The sequence shown here is derived from an EMBL/GenBank/DDBJ whole genome shotgun (WGS) entry which is preliminary data.</text>
</comment>
<name>A0A9P6QSI6_9FUNG</name>
<evidence type="ECO:0000313" key="4">
    <source>
        <dbReference type="Proteomes" id="UP000823405"/>
    </source>
</evidence>
<gene>
    <name evidence="3" type="ORF">BGZ97_005766</name>
</gene>
<keyword evidence="4" id="KW-1185">Reference proteome</keyword>
<keyword evidence="1" id="KW-0732">Signal</keyword>
<dbReference type="AlphaFoldDB" id="A0A9P6QSI6"/>
<feature type="chain" id="PRO_5040502107" description="Kazal-like domain-containing protein" evidence="1">
    <location>
        <begin position="23"/>
        <end position="91"/>
    </location>
</feature>
<dbReference type="InterPro" id="IPR002350">
    <property type="entry name" value="Kazal_dom"/>
</dbReference>
<dbReference type="SUPFAM" id="SSF100895">
    <property type="entry name" value="Kazal-type serine protease inhibitors"/>
    <property type="match status" value="1"/>
</dbReference>
<protein>
    <recommendedName>
        <fullName evidence="2">Kazal-like domain-containing protein</fullName>
    </recommendedName>
</protein>
<dbReference type="InterPro" id="IPR036058">
    <property type="entry name" value="Kazal_dom_sf"/>
</dbReference>
<dbReference type="EMBL" id="JAAAIN010002582">
    <property type="protein sequence ID" value="KAG0291861.1"/>
    <property type="molecule type" value="Genomic_DNA"/>
</dbReference>
<sequence>MRSSSLTLLMIVVAMFILTANASPIPAPVPGSDILPMATCNMRCSSEYHPVCARNKKSGDTKTFINQCYLDTHNCSVPYDEYEFLHDGKCT</sequence>
<organism evidence="3 4">
    <name type="scientific">Linnemannia gamsii</name>
    <dbReference type="NCBI Taxonomy" id="64522"/>
    <lineage>
        <taxon>Eukaryota</taxon>
        <taxon>Fungi</taxon>
        <taxon>Fungi incertae sedis</taxon>
        <taxon>Mucoromycota</taxon>
        <taxon>Mortierellomycotina</taxon>
        <taxon>Mortierellomycetes</taxon>
        <taxon>Mortierellales</taxon>
        <taxon>Mortierellaceae</taxon>
        <taxon>Linnemannia</taxon>
    </lineage>
</organism>
<evidence type="ECO:0000313" key="3">
    <source>
        <dbReference type="EMBL" id="KAG0291861.1"/>
    </source>
</evidence>
<dbReference type="Gene3D" id="3.30.60.30">
    <property type="match status" value="1"/>
</dbReference>
<evidence type="ECO:0000259" key="2">
    <source>
        <dbReference type="PROSITE" id="PS51465"/>
    </source>
</evidence>
<feature type="domain" description="Kazal-like" evidence="2">
    <location>
        <begin position="34"/>
        <end position="91"/>
    </location>
</feature>
<dbReference type="Proteomes" id="UP000823405">
    <property type="component" value="Unassembled WGS sequence"/>
</dbReference>
<dbReference type="OrthoDB" id="2375769at2759"/>
<feature type="signal peptide" evidence="1">
    <location>
        <begin position="1"/>
        <end position="22"/>
    </location>
</feature>
<dbReference type="Pfam" id="PF07648">
    <property type="entry name" value="Kazal_2"/>
    <property type="match status" value="1"/>
</dbReference>
<accession>A0A9P6QSI6</accession>